<sequence>MNNHSHTTDRTAPHTTEPRSLPRAVRPAHRALAAVAALGLGMAALTGCSSQNGEQAASNGGESSASQTAAAAPLELGDGWAKAADSGMTAVFGKVTNTSDKDVTLTGAAADGTADSVQLHETAKDGQSGSTRMKEKKGGFTIPAGQSITLEPGGNHIMLMGLTCSLQPGSDLTLRLSTDAGAQDVTVPVRDYSGAKENYAPGDGASGSSDEHSSHGSHEHGEHSSHEGMDMSSSAPAHEHASHGGHADSPSASALPECHGR</sequence>
<dbReference type="InterPro" id="IPR058248">
    <property type="entry name" value="Lxx211020-like"/>
</dbReference>
<dbReference type="OrthoDB" id="9796962at2"/>
<dbReference type="Proteomes" id="UP000249516">
    <property type="component" value="Unassembled WGS sequence"/>
</dbReference>
<feature type="region of interest" description="Disordered" evidence="1">
    <location>
        <begin position="122"/>
        <end position="145"/>
    </location>
</feature>
<dbReference type="EMBL" id="PNJG02000002">
    <property type="protein sequence ID" value="RKQ34860.1"/>
    <property type="molecule type" value="Genomic_DNA"/>
</dbReference>
<feature type="compositionally biased region" description="Polar residues" evidence="1">
    <location>
        <begin position="50"/>
        <end position="69"/>
    </location>
</feature>
<dbReference type="PANTHER" id="PTHR36302:SF1">
    <property type="entry name" value="COPPER CHAPERONE PCU(A)C"/>
    <property type="match status" value="1"/>
</dbReference>
<comment type="caution">
    <text evidence="2">The sequence shown here is derived from an EMBL/GenBank/DDBJ whole genome shotgun (WGS) entry which is preliminary data.</text>
</comment>
<dbReference type="InterPro" id="IPR036182">
    <property type="entry name" value="PCuAC_sf"/>
</dbReference>
<dbReference type="AlphaFoldDB" id="A0A495A5A4"/>
<feature type="compositionally biased region" description="Basic and acidic residues" evidence="1">
    <location>
        <begin position="237"/>
        <end position="246"/>
    </location>
</feature>
<gene>
    <name evidence="2" type="ORF">C1C97_006100</name>
</gene>
<evidence type="ECO:0000313" key="2">
    <source>
        <dbReference type="EMBL" id="RKQ34860.1"/>
    </source>
</evidence>
<evidence type="ECO:0000313" key="3">
    <source>
        <dbReference type="Proteomes" id="UP000249516"/>
    </source>
</evidence>
<dbReference type="PANTHER" id="PTHR36302">
    <property type="entry name" value="BLR7088 PROTEIN"/>
    <property type="match status" value="1"/>
</dbReference>
<protein>
    <submittedName>
        <fullName evidence="2">Copper chaperone PCu(A)C</fullName>
    </submittedName>
</protein>
<organism evidence="2 3">
    <name type="scientific">Kocuria tytonis</name>
    <dbReference type="NCBI Taxonomy" id="2054280"/>
    <lineage>
        <taxon>Bacteria</taxon>
        <taxon>Bacillati</taxon>
        <taxon>Actinomycetota</taxon>
        <taxon>Actinomycetes</taxon>
        <taxon>Micrococcales</taxon>
        <taxon>Micrococcaceae</taxon>
        <taxon>Kocuria</taxon>
    </lineage>
</organism>
<accession>A0A495A5A4</accession>
<name>A0A495A5A4_9MICC</name>
<dbReference type="Gene3D" id="2.60.40.1890">
    <property type="entry name" value="PCu(A)C copper chaperone"/>
    <property type="match status" value="1"/>
</dbReference>
<keyword evidence="3" id="KW-1185">Reference proteome</keyword>
<feature type="region of interest" description="Disordered" evidence="1">
    <location>
        <begin position="187"/>
        <end position="261"/>
    </location>
</feature>
<dbReference type="InterPro" id="IPR007410">
    <property type="entry name" value="LpqE-like"/>
</dbReference>
<feature type="compositionally biased region" description="Basic and acidic residues" evidence="1">
    <location>
        <begin position="209"/>
        <end position="229"/>
    </location>
</feature>
<reference evidence="2 3" key="1">
    <citation type="submission" date="2018-10" db="EMBL/GenBank/DDBJ databases">
        <title>Kocuria tytouropygialis sp. nov., isolated from the uropygial gland of an American barn owl (Tyto furcata).</title>
        <authorList>
            <person name="Braun M.S."/>
            <person name="Wang E."/>
            <person name="Zimmermann S."/>
            <person name="Wagner H."/>
            <person name="Wink M."/>
        </authorList>
    </citation>
    <scope>NUCLEOTIDE SEQUENCE [LARGE SCALE GENOMIC DNA]</scope>
    <source>
        <strain evidence="2 3">442</strain>
    </source>
</reference>
<dbReference type="SUPFAM" id="SSF110087">
    <property type="entry name" value="DR1885-like metal-binding protein"/>
    <property type="match status" value="1"/>
</dbReference>
<proteinExistence type="predicted"/>
<evidence type="ECO:0000256" key="1">
    <source>
        <dbReference type="SAM" id="MobiDB-lite"/>
    </source>
</evidence>
<feature type="compositionally biased region" description="Basic and acidic residues" evidence="1">
    <location>
        <begin position="1"/>
        <end position="12"/>
    </location>
</feature>
<dbReference type="RefSeq" id="WP_110918901.1">
    <property type="nucleotide sequence ID" value="NZ_PNJG02000002.1"/>
</dbReference>
<dbReference type="Pfam" id="PF04314">
    <property type="entry name" value="PCuAC"/>
    <property type="match status" value="1"/>
</dbReference>
<feature type="region of interest" description="Disordered" evidence="1">
    <location>
        <begin position="50"/>
        <end position="71"/>
    </location>
</feature>
<feature type="region of interest" description="Disordered" evidence="1">
    <location>
        <begin position="1"/>
        <end position="23"/>
    </location>
</feature>